<dbReference type="EMBL" id="JARYMX010000138">
    <property type="protein sequence ID" value="KAJ9535741.1"/>
    <property type="molecule type" value="Genomic_DNA"/>
</dbReference>
<name>A0AA38SGQ1_9ASTR</name>
<evidence type="ECO:0000313" key="3">
    <source>
        <dbReference type="Proteomes" id="UP001172457"/>
    </source>
</evidence>
<feature type="compositionally biased region" description="Acidic residues" evidence="1">
    <location>
        <begin position="1"/>
        <end position="11"/>
    </location>
</feature>
<evidence type="ECO:0000256" key="1">
    <source>
        <dbReference type="SAM" id="MobiDB-lite"/>
    </source>
</evidence>
<evidence type="ECO:0000313" key="2">
    <source>
        <dbReference type="EMBL" id="KAJ9535741.1"/>
    </source>
</evidence>
<dbReference type="AlphaFoldDB" id="A0AA38SGQ1"/>
<protein>
    <submittedName>
        <fullName evidence="2">Uncharacterized protein</fullName>
    </submittedName>
</protein>
<accession>A0AA38SGQ1</accession>
<dbReference type="Proteomes" id="UP001172457">
    <property type="component" value="Unassembled WGS sequence"/>
</dbReference>
<reference evidence="2" key="1">
    <citation type="submission" date="2023-03" db="EMBL/GenBank/DDBJ databases">
        <title>Chromosome-scale reference genome and RAD-based genetic map of yellow starthistle (Centaurea solstitialis) reveal putative structural variation and QTLs associated with invader traits.</title>
        <authorList>
            <person name="Reatini B."/>
            <person name="Cang F.A."/>
            <person name="Jiang Q."/>
            <person name="Mckibben M.T.W."/>
            <person name="Barker M.S."/>
            <person name="Rieseberg L.H."/>
            <person name="Dlugosch K.M."/>
        </authorList>
    </citation>
    <scope>NUCLEOTIDE SEQUENCE</scope>
    <source>
        <strain evidence="2">CAN-66</strain>
        <tissue evidence="2">Leaf</tissue>
    </source>
</reference>
<organism evidence="2 3">
    <name type="scientific">Centaurea solstitialis</name>
    <name type="common">yellow star-thistle</name>
    <dbReference type="NCBI Taxonomy" id="347529"/>
    <lineage>
        <taxon>Eukaryota</taxon>
        <taxon>Viridiplantae</taxon>
        <taxon>Streptophyta</taxon>
        <taxon>Embryophyta</taxon>
        <taxon>Tracheophyta</taxon>
        <taxon>Spermatophyta</taxon>
        <taxon>Magnoliopsida</taxon>
        <taxon>eudicotyledons</taxon>
        <taxon>Gunneridae</taxon>
        <taxon>Pentapetalae</taxon>
        <taxon>asterids</taxon>
        <taxon>campanulids</taxon>
        <taxon>Asterales</taxon>
        <taxon>Asteraceae</taxon>
        <taxon>Carduoideae</taxon>
        <taxon>Cardueae</taxon>
        <taxon>Centaureinae</taxon>
        <taxon>Centaurea</taxon>
    </lineage>
</organism>
<proteinExistence type="predicted"/>
<comment type="caution">
    <text evidence="2">The sequence shown here is derived from an EMBL/GenBank/DDBJ whole genome shotgun (WGS) entry which is preliminary data.</text>
</comment>
<gene>
    <name evidence="2" type="ORF">OSB04_un001108</name>
</gene>
<sequence length="109" mass="12734">MSSSVDFDEVAEDAHQKTHHKMISAYHSRYSWTLASIQEADQHHRAFQKVPGSTWSTCFPLLPISSHFTHNLVPINVLHRINKRIPRPFLRLIHEKRKPLLLPRLLVKP</sequence>
<feature type="region of interest" description="Disordered" evidence="1">
    <location>
        <begin position="1"/>
        <end position="21"/>
    </location>
</feature>
<keyword evidence="3" id="KW-1185">Reference proteome</keyword>